<name>A0AAV1IF00_9CHLO</name>
<dbReference type="AlphaFoldDB" id="A0AAV1IF00"/>
<proteinExistence type="predicted"/>
<organism evidence="3 4">
    <name type="scientific">Coccomyxa viridis</name>
    <dbReference type="NCBI Taxonomy" id="1274662"/>
    <lineage>
        <taxon>Eukaryota</taxon>
        <taxon>Viridiplantae</taxon>
        <taxon>Chlorophyta</taxon>
        <taxon>core chlorophytes</taxon>
        <taxon>Trebouxiophyceae</taxon>
        <taxon>Trebouxiophyceae incertae sedis</taxon>
        <taxon>Coccomyxaceae</taxon>
        <taxon>Coccomyxa</taxon>
    </lineage>
</organism>
<evidence type="ECO:0000256" key="1">
    <source>
        <dbReference type="SAM" id="MobiDB-lite"/>
    </source>
</evidence>
<feature type="region of interest" description="Disordered" evidence="1">
    <location>
        <begin position="255"/>
        <end position="306"/>
    </location>
</feature>
<dbReference type="SMART" id="SM00353">
    <property type="entry name" value="HLH"/>
    <property type="match status" value="1"/>
</dbReference>
<comment type="caution">
    <text evidence="3">The sequence shown here is derived from an EMBL/GenBank/DDBJ whole genome shotgun (WGS) entry which is preliminary data.</text>
</comment>
<feature type="compositionally biased region" description="Basic and acidic residues" evidence="1">
    <location>
        <begin position="49"/>
        <end position="59"/>
    </location>
</feature>
<evidence type="ECO:0000313" key="3">
    <source>
        <dbReference type="EMBL" id="CAK0785242.1"/>
    </source>
</evidence>
<feature type="compositionally biased region" description="Low complexity" evidence="1">
    <location>
        <begin position="255"/>
        <end position="269"/>
    </location>
</feature>
<keyword evidence="4" id="KW-1185">Reference proteome</keyword>
<dbReference type="InterPro" id="IPR036638">
    <property type="entry name" value="HLH_DNA-bd_sf"/>
</dbReference>
<feature type="region of interest" description="Disordered" evidence="1">
    <location>
        <begin position="1"/>
        <end position="59"/>
    </location>
</feature>
<sequence length="306" mass="31838">MEEDGSIPLERQGDMGTPQPQVDMGDASGLGSRKRARNGGTSSASRRHIQTEQKRRDKINEGYQELQKLLGVENIEKAQLLMQAADYTRQLQAAMRQLLDLKGPAKLSDEVQWSIRMLLPKPGLTGSASGSQQAAVAHGAGDGTGINNALAVLAEHAQQVASPVSSTAPHQPATGALPAPAVPAAAGVEGAVDPNMLQNLLTQLQAPQQQAQAQPWQGVPGLLQTLQLTQLLNQPHNPQAPNLAMLLGSQLANAGGAAAPQGHQPALQQVQPQAMNEEPPADSGTTASSGSRNGNHVGTGVLEQAS</sequence>
<dbReference type="InterPro" id="IPR011598">
    <property type="entry name" value="bHLH_dom"/>
</dbReference>
<reference evidence="3 4" key="1">
    <citation type="submission" date="2023-10" db="EMBL/GenBank/DDBJ databases">
        <authorList>
            <person name="Maclean D."/>
            <person name="Macfadyen A."/>
        </authorList>
    </citation>
    <scope>NUCLEOTIDE SEQUENCE [LARGE SCALE GENOMIC DNA]</scope>
</reference>
<dbReference type="Pfam" id="PF00010">
    <property type="entry name" value="HLH"/>
    <property type="match status" value="1"/>
</dbReference>
<dbReference type="GO" id="GO:0046983">
    <property type="term" value="F:protein dimerization activity"/>
    <property type="evidence" value="ECO:0007669"/>
    <property type="project" value="InterPro"/>
</dbReference>
<dbReference type="SUPFAM" id="SSF47459">
    <property type="entry name" value="HLH, helix-loop-helix DNA-binding domain"/>
    <property type="match status" value="1"/>
</dbReference>
<gene>
    <name evidence="3" type="ORF">CVIRNUC_008448</name>
</gene>
<feature type="domain" description="BHLH" evidence="2">
    <location>
        <begin position="43"/>
        <end position="101"/>
    </location>
</feature>
<evidence type="ECO:0000259" key="2">
    <source>
        <dbReference type="PROSITE" id="PS50888"/>
    </source>
</evidence>
<protein>
    <recommendedName>
        <fullName evidence="2">BHLH domain-containing protein</fullName>
    </recommendedName>
</protein>
<dbReference type="Gene3D" id="4.10.280.10">
    <property type="entry name" value="Helix-loop-helix DNA-binding domain"/>
    <property type="match status" value="1"/>
</dbReference>
<dbReference type="Proteomes" id="UP001314263">
    <property type="component" value="Unassembled WGS sequence"/>
</dbReference>
<dbReference type="EMBL" id="CAUYUE010000012">
    <property type="protein sequence ID" value="CAK0785242.1"/>
    <property type="molecule type" value="Genomic_DNA"/>
</dbReference>
<accession>A0AAV1IF00</accession>
<evidence type="ECO:0000313" key="4">
    <source>
        <dbReference type="Proteomes" id="UP001314263"/>
    </source>
</evidence>
<dbReference type="PROSITE" id="PS50888">
    <property type="entry name" value="BHLH"/>
    <property type="match status" value="1"/>
</dbReference>
<feature type="compositionally biased region" description="Polar residues" evidence="1">
    <location>
        <begin position="283"/>
        <end position="296"/>
    </location>
</feature>